<dbReference type="GO" id="GO:0008832">
    <property type="term" value="F:dGTPase activity"/>
    <property type="evidence" value="ECO:0007669"/>
    <property type="project" value="TreeGrafter"/>
</dbReference>
<sequence>MSSNIYDAIHGVIELTPIMEELIEIPEFQRLRGIKQLGITNLVFPGANHTRFEHSLGVGHLARKICNNLKLEEDEENLIVAAALLHDIGHGPYSHTLEKILIEKKGYGHTEISKQMITGDIKQENGMLRDFQTISDILEKYNLESEKVAELVTGDSERDEFVLFFKEKQSFYNGPAYRTQIVHSAIDADRMDYLLRDSYYTGVALGTIDVARIMQSFRIHNNDLVIHKNCIPALEGMLVARNLMYSAVYNHKTARIGQLMIERAVETMENFEIEEIQKLTDDEFDQLLISMGGFQKEILNRIKYRKLYKTAIKIKSEEIDDENKEVFLEMCEKEGRKNMESKIARMVGIEPREVIIDIPKPEIIKNKKNSRFSKIPIFDEGKVRSIRNYSEIVRTLEVKEKIPWAIAIICPEKFRGKIAAKADDILF</sequence>
<dbReference type="InterPro" id="IPR045509">
    <property type="entry name" value="HD_assoc_2"/>
</dbReference>
<gene>
    <name evidence="2" type="ORF">BEU04_01915</name>
</gene>
<dbReference type="InterPro" id="IPR006674">
    <property type="entry name" value="HD_domain"/>
</dbReference>
<dbReference type="AlphaFoldDB" id="A0A1J5T4B0"/>
<reference evidence="2 3" key="1">
    <citation type="submission" date="2016-08" db="EMBL/GenBank/DDBJ databases">
        <title>New Insights into Marine Group III Euryarchaeota, from dark to light.</title>
        <authorList>
            <person name="Haro-Moreno J.M."/>
            <person name="Rodriguez-Valera F."/>
            <person name="Lopez-Garcia P."/>
            <person name="Moreira D."/>
            <person name="Martin-Cuadrado A.B."/>
        </authorList>
    </citation>
    <scope>NUCLEOTIDE SEQUENCE [LARGE SCALE GENOMIC DNA]</scope>
    <source>
        <strain evidence="2">CG-Bathy1</strain>
    </source>
</reference>
<comment type="caution">
    <text evidence="2">The sequence shown here is derived from an EMBL/GenBank/DDBJ whole genome shotgun (WGS) entry which is preliminary data.</text>
</comment>
<dbReference type="SUPFAM" id="SSF109604">
    <property type="entry name" value="HD-domain/PDEase-like"/>
    <property type="match status" value="1"/>
</dbReference>
<name>A0A1J5T4B0_9ARCH</name>
<organism evidence="2 3">
    <name type="scientific">Marine Group III euryarchaeote CG-Bathy1</name>
    <dbReference type="NCBI Taxonomy" id="1889001"/>
    <lineage>
        <taxon>Archaea</taxon>
        <taxon>Methanobacteriati</taxon>
        <taxon>Thermoplasmatota</taxon>
        <taxon>Thermoplasmata</taxon>
        <taxon>Candidatus Thermoprofundales</taxon>
    </lineage>
</organism>
<dbReference type="CDD" id="cd00077">
    <property type="entry name" value="HDc"/>
    <property type="match status" value="1"/>
</dbReference>
<accession>A0A1J5T4B0</accession>
<evidence type="ECO:0000313" key="2">
    <source>
        <dbReference type="EMBL" id="OIR15679.1"/>
    </source>
</evidence>
<dbReference type="GO" id="GO:0006203">
    <property type="term" value="P:dGTP catabolic process"/>
    <property type="evidence" value="ECO:0007669"/>
    <property type="project" value="TreeGrafter"/>
</dbReference>
<dbReference type="PANTHER" id="PTHR11373">
    <property type="entry name" value="DEOXYNUCLEOSIDE TRIPHOSPHATE TRIPHOSPHOHYDROLASE"/>
    <property type="match status" value="1"/>
</dbReference>
<dbReference type="Proteomes" id="UP000183815">
    <property type="component" value="Unassembled WGS sequence"/>
</dbReference>
<feature type="domain" description="HD" evidence="1">
    <location>
        <begin position="51"/>
        <end position="194"/>
    </location>
</feature>
<evidence type="ECO:0000259" key="1">
    <source>
        <dbReference type="PROSITE" id="PS51831"/>
    </source>
</evidence>
<dbReference type="EMBL" id="MIYU01000016">
    <property type="protein sequence ID" value="OIR15679.1"/>
    <property type="molecule type" value="Genomic_DNA"/>
</dbReference>
<evidence type="ECO:0000313" key="3">
    <source>
        <dbReference type="Proteomes" id="UP000183815"/>
    </source>
</evidence>
<dbReference type="InterPro" id="IPR003607">
    <property type="entry name" value="HD/PDEase_dom"/>
</dbReference>
<dbReference type="Gene3D" id="1.10.3210.10">
    <property type="entry name" value="Hypothetical protein af1432"/>
    <property type="match status" value="1"/>
</dbReference>
<proteinExistence type="predicted"/>
<dbReference type="PROSITE" id="PS51831">
    <property type="entry name" value="HD"/>
    <property type="match status" value="1"/>
</dbReference>
<protein>
    <recommendedName>
        <fullName evidence="1">HD domain-containing protein</fullName>
    </recommendedName>
</protein>
<dbReference type="SMART" id="SM00471">
    <property type="entry name" value="HDc"/>
    <property type="match status" value="1"/>
</dbReference>
<dbReference type="InterPro" id="IPR050135">
    <property type="entry name" value="dGTPase-like"/>
</dbReference>
<dbReference type="Pfam" id="PF01966">
    <property type="entry name" value="HD"/>
    <property type="match status" value="1"/>
</dbReference>
<dbReference type="Pfam" id="PF19276">
    <property type="entry name" value="HD_assoc_2"/>
    <property type="match status" value="1"/>
</dbReference>
<dbReference type="PANTHER" id="PTHR11373:SF4">
    <property type="entry name" value="DEOXYNUCLEOSIDE TRIPHOSPHATE TRIPHOSPHOHYDROLASE SAMHD1"/>
    <property type="match status" value="1"/>
</dbReference>